<feature type="compositionally biased region" description="Basic and acidic residues" evidence="1">
    <location>
        <begin position="211"/>
        <end position="221"/>
    </location>
</feature>
<feature type="non-terminal residue" evidence="2">
    <location>
        <position position="1"/>
    </location>
</feature>
<sequence length="263" mass="29770">DRAGTHHERLGDDAAPQSEARRALPRVDRDRRRTAHRVPAAVRLRLRRDARCRAGRPLRRTGGVRRLRRPRDPGPRHHRRRAGDGDRHRHGHDRGHHRPVPHHVDRPRVRAHRSRRRCGDPDADRAVDGGRRRPADRVPARGERRGVARGRRRPGDDELRAVVAVGGDGALDQDRRGRQQRADAADAPAVLRQRLRPGGLHAVRAALVRREPTVHPDHRDGAGPAHQHGNRLERLDLGGLVRRHRPGRLLLGPPELRAPSRPL</sequence>
<name>A0A6J4HKT6_9ACTN</name>
<feature type="compositionally biased region" description="Basic and acidic residues" evidence="1">
    <location>
        <begin position="19"/>
        <end position="31"/>
    </location>
</feature>
<feature type="region of interest" description="Disordered" evidence="1">
    <location>
        <begin position="53"/>
        <end position="155"/>
    </location>
</feature>
<reference evidence="2" key="1">
    <citation type="submission" date="2020-02" db="EMBL/GenBank/DDBJ databases">
        <authorList>
            <person name="Meier V. D."/>
        </authorList>
    </citation>
    <scope>NUCLEOTIDE SEQUENCE</scope>
    <source>
        <strain evidence="2">AVDCRST_MAG52</strain>
    </source>
</reference>
<organism evidence="2">
    <name type="scientific">uncultured Blastococcus sp</name>
    <dbReference type="NCBI Taxonomy" id="217144"/>
    <lineage>
        <taxon>Bacteria</taxon>
        <taxon>Bacillati</taxon>
        <taxon>Actinomycetota</taxon>
        <taxon>Actinomycetes</taxon>
        <taxon>Geodermatophilales</taxon>
        <taxon>Geodermatophilaceae</taxon>
        <taxon>Blastococcus</taxon>
        <taxon>environmental samples</taxon>
    </lineage>
</organism>
<protein>
    <submittedName>
        <fullName evidence="2">Efflux ABC transporter, permease protein</fullName>
    </submittedName>
</protein>
<proteinExistence type="predicted"/>
<dbReference type="EMBL" id="CADCTN010000055">
    <property type="protein sequence ID" value="CAA9226837.1"/>
    <property type="molecule type" value="Genomic_DNA"/>
</dbReference>
<evidence type="ECO:0000313" key="2">
    <source>
        <dbReference type="EMBL" id="CAA9226837.1"/>
    </source>
</evidence>
<feature type="region of interest" description="Disordered" evidence="1">
    <location>
        <begin position="1"/>
        <end position="39"/>
    </location>
</feature>
<feature type="compositionally biased region" description="Basic residues" evidence="1">
    <location>
        <begin position="53"/>
        <end position="69"/>
    </location>
</feature>
<feature type="compositionally biased region" description="Basic and acidic residues" evidence="1">
    <location>
        <begin position="117"/>
        <end position="146"/>
    </location>
</feature>
<accession>A0A6J4HKT6</accession>
<feature type="non-terminal residue" evidence="2">
    <location>
        <position position="263"/>
    </location>
</feature>
<evidence type="ECO:0000256" key="1">
    <source>
        <dbReference type="SAM" id="MobiDB-lite"/>
    </source>
</evidence>
<dbReference type="AlphaFoldDB" id="A0A6J4HKT6"/>
<feature type="compositionally biased region" description="Basic and acidic residues" evidence="1">
    <location>
        <begin position="1"/>
        <end position="12"/>
    </location>
</feature>
<feature type="region of interest" description="Disordered" evidence="1">
    <location>
        <begin position="211"/>
        <end position="231"/>
    </location>
</feature>
<gene>
    <name evidence="2" type="ORF">AVDCRST_MAG52-813</name>
</gene>
<feature type="compositionally biased region" description="Basic residues" evidence="1">
    <location>
        <begin position="88"/>
        <end position="101"/>
    </location>
</feature>